<proteinExistence type="predicted"/>
<evidence type="ECO:0000313" key="1">
    <source>
        <dbReference type="EMBL" id="TDY61628.1"/>
    </source>
</evidence>
<comment type="caution">
    <text evidence="1">The sequence shown here is derived from an EMBL/GenBank/DDBJ whole genome shotgun (WGS) entry which is preliminary data.</text>
</comment>
<dbReference type="NCBIfam" id="NF041619">
    <property type="entry name" value="T2SS_N_SYNERG"/>
    <property type="match status" value="1"/>
</dbReference>
<sequence length="206" mass="21849">MKAGRTVLFLLFSAAVFGLSFLVFFPFGAGTEAAWSRAVRAASEKGFFLDASSVSAEGRLPPGAVLLNVRLRSPLLSGEAGRITVVFSPGGTIAGLAPAASLRLERVSVNLPLPGEQPLFLAAVEARLVFRSDRVEVLEFRTSGELDVSGTAVLSSRGFALEEANLTIGGERAALMELFRSVLPLRQEKPGAWILKRGGRNPHGSN</sequence>
<dbReference type="InterPro" id="IPR048117">
    <property type="entry name" value="T2SS_GspN_synerg"/>
</dbReference>
<dbReference type="Proteomes" id="UP000295066">
    <property type="component" value="Unassembled WGS sequence"/>
</dbReference>
<organism evidence="1 2">
    <name type="scientific">Aminivibrio pyruvatiphilus</name>
    <dbReference type="NCBI Taxonomy" id="1005740"/>
    <lineage>
        <taxon>Bacteria</taxon>
        <taxon>Thermotogati</taxon>
        <taxon>Synergistota</taxon>
        <taxon>Synergistia</taxon>
        <taxon>Synergistales</taxon>
        <taxon>Aminobacteriaceae</taxon>
        <taxon>Aminivibrio</taxon>
    </lineage>
</organism>
<protein>
    <recommendedName>
        <fullName evidence="3">Type II secretion system protein N</fullName>
    </recommendedName>
</protein>
<gene>
    <name evidence="1" type="ORF">C8D99_10540</name>
</gene>
<evidence type="ECO:0008006" key="3">
    <source>
        <dbReference type="Google" id="ProtNLM"/>
    </source>
</evidence>
<dbReference type="RefSeq" id="WP_133957082.1">
    <property type="nucleotide sequence ID" value="NZ_SORI01000005.1"/>
</dbReference>
<dbReference type="AlphaFoldDB" id="A0A4R8M9F2"/>
<dbReference type="EMBL" id="SORI01000005">
    <property type="protein sequence ID" value="TDY61628.1"/>
    <property type="molecule type" value="Genomic_DNA"/>
</dbReference>
<name>A0A4R8M9F2_9BACT</name>
<reference evidence="1 2" key="1">
    <citation type="submission" date="2019-03" db="EMBL/GenBank/DDBJ databases">
        <title>Genomic Encyclopedia of Type Strains, Phase IV (KMG-IV): sequencing the most valuable type-strain genomes for metagenomic binning, comparative biology and taxonomic classification.</title>
        <authorList>
            <person name="Goeker M."/>
        </authorList>
    </citation>
    <scope>NUCLEOTIDE SEQUENCE [LARGE SCALE GENOMIC DNA]</scope>
    <source>
        <strain evidence="1 2">DSM 25964</strain>
    </source>
</reference>
<keyword evidence="2" id="KW-1185">Reference proteome</keyword>
<evidence type="ECO:0000313" key="2">
    <source>
        <dbReference type="Proteomes" id="UP000295066"/>
    </source>
</evidence>
<accession>A0A4R8M9F2</accession>